<keyword evidence="1" id="KW-0732">Signal</keyword>
<dbReference type="KEGG" id="pact:CA264_17460"/>
<feature type="domain" description="Sulfatase-modifying factor enzyme-like" evidence="2">
    <location>
        <begin position="229"/>
        <end position="499"/>
    </location>
</feature>
<dbReference type="STRING" id="709015.GCA_000472485_03526"/>
<evidence type="ECO:0000313" key="4">
    <source>
        <dbReference type="Proteomes" id="UP000266292"/>
    </source>
</evidence>
<name>A0A1X9YWD9_9BACT</name>
<dbReference type="AlphaFoldDB" id="A0A1X9YWD9"/>
<dbReference type="OrthoDB" id="662753at2"/>
<dbReference type="SUPFAM" id="SSF56436">
    <property type="entry name" value="C-type lectin-like"/>
    <property type="match status" value="1"/>
</dbReference>
<reference evidence="4" key="1">
    <citation type="submission" date="2017-05" db="EMBL/GenBank/DDBJ databases">
        <authorList>
            <person name="Ray J."/>
            <person name="Price M."/>
            <person name="Deutschbauer A."/>
        </authorList>
    </citation>
    <scope>NUCLEOTIDE SEQUENCE [LARGE SCALE GENOMIC DNA]</scope>
    <source>
        <strain evidence="4">DSM 19842</strain>
    </source>
</reference>
<dbReference type="Pfam" id="PF03781">
    <property type="entry name" value="FGE-sulfatase"/>
    <property type="match status" value="1"/>
</dbReference>
<evidence type="ECO:0000313" key="3">
    <source>
        <dbReference type="EMBL" id="ARS37074.1"/>
    </source>
</evidence>
<dbReference type="GO" id="GO:0120147">
    <property type="term" value="F:formylglycine-generating oxidase activity"/>
    <property type="evidence" value="ECO:0007669"/>
    <property type="project" value="TreeGrafter"/>
</dbReference>
<dbReference type="InterPro" id="IPR016187">
    <property type="entry name" value="CTDL_fold"/>
</dbReference>
<dbReference type="Gene3D" id="3.90.1580.10">
    <property type="entry name" value="paralog of FGE (formylglycine-generating enzyme)"/>
    <property type="match status" value="1"/>
</dbReference>
<feature type="signal peptide" evidence="1">
    <location>
        <begin position="1"/>
        <end position="19"/>
    </location>
</feature>
<dbReference type="InterPro" id="IPR051043">
    <property type="entry name" value="Sulfatase_Mod_Factor_Kinase"/>
</dbReference>
<dbReference type="InterPro" id="IPR042095">
    <property type="entry name" value="SUMF_sf"/>
</dbReference>
<evidence type="ECO:0000259" key="2">
    <source>
        <dbReference type="Pfam" id="PF03781"/>
    </source>
</evidence>
<gene>
    <name evidence="3" type="ORF">CA264_17460</name>
</gene>
<proteinExistence type="predicted"/>
<dbReference type="Proteomes" id="UP000266292">
    <property type="component" value="Chromosome"/>
</dbReference>
<keyword evidence="4" id="KW-1185">Reference proteome</keyword>
<feature type="chain" id="PRO_5010993619" description="Sulfatase-modifying factor enzyme-like domain-containing protein" evidence="1">
    <location>
        <begin position="20"/>
        <end position="504"/>
    </location>
</feature>
<dbReference type="EMBL" id="CP021235">
    <property type="protein sequence ID" value="ARS37074.1"/>
    <property type="molecule type" value="Genomic_DNA"/>
</dbReference>
<sequence length="504" mass="53194">MRQLLVTLLVCLTSFSGYTNNINVSNVNLSNQNTADKTTTVSFNISWDNSWRLSVGQQNWDAAWVFVKYQPSGSQQWYHAKLKTTGHTAPTGSKVDTPADGAGAFIYRSAAGSGTFSLADVGLKWDYAANGLTDGALVTVKVFAVEMVYVPQGAFFAGDFGTSNGAFKKGSASNDTRPWDITSEGAISVTTAASNSYYYTQGTSSSTASMWGLGTGSSFTIPAAFPKGFSAFYSMKYEVSEGQWVDFFNTLTTPQKNTLDITATGTTNKASDGVVNRNTISWTGGDATTQAPNRACSFLSWIDAAAYADWAGLRPMTELEYEKAARGNMGAIGGEYAWGNGDYILPVTAVANDGTAEEASNTLNANANYGNGGVLGPVRVGMFATATSNRQQAGASYWGIMDLSGNLWERVVSVGYAAAHPFAGTHGDGELSGDGYANNADWPGATGATNEVKGAAGAGFRGGSWSSTAAATDLRVSDRRWATYNYATRGNDHGFRAVRTAPGL</sequence>
<evidence type="ECO:0000256" key="1">
    <source>
        <dbReference type="SAM" id="SignalP"/>
    </source>
</evidence>
<protein>
    <recommendedName>
        <fullName evidence="2">Sulfatase-modifying factor enzyme-like domain-containing protein</fullName>
    </recommendedName>
</protein>
<accession>A0A1X9YWD9</accession>
<dbReference type="PANTHER" id="PTHR23150:SF19">
    <property type="entry name" value="FORMYLGLYCINE-GENERATING ENZYME"/>
    <property type="match status" value="1"/>
</dbReference>
<organism evidence="3 4">
    <name type="scientific">Pontibacter actiniarum</name>
    <dbReference type="NCBI Taxonomy" id="323450"/>
    <lineage>
        <taxon>Bacteria</taxon>
        <taxon>Pseudomonadati</taxon>
        <taxon>Bacteroidota</taxon>
        <taxon>Cytophagia</taxon>
        <taxon>Cytophagales</taxon>
        <taxon>Hymenobacteraceae</taxon>
        <taxon>Pontibacter</taxon>
    </lineage>
</organism>
<dbReference type="RefSeq" id="WP_025608691.1">
    <property type="nucleotide sequence ID" value="NZ_CP021235.1"/>
</dbReference>
<dbReference type="InterPro" id="IPR005532">
    <property type="entry name" value="SUMF_dom"/>
</dbReference>
<dbReference type="PANTHER" id="PTHR23150">
    <property type="entry name" value="SULFATASE MODIFYING FACTOR 1, 2"/>
    <property type="match status" value="1"/>
</dbReference>